<dbReference type="InterPro" id="IPR036390">
    <property type="entry name" value="WH_DNA-bd_sf"/>
</dbReference>
<dbReference type="AlphaFoldDB" id="A0A380CSC7"/>
<dbReference type="InterPro" id="IPR002481">
    <property type="entry name" value="FUR"/>
</dbReference>
<dbReference type="SUPFAM" id="SSF46785">
    <property type="entry name" value="Winged helix' DNA-binding domain"/>
    <property type="match status" value="1"/>
</dbReference>
<dbReference type="Pfam" id="PF01475">
    <property type="entry name" value="FUR"/>
    <property type="match status" value="1"/>
</dbReference>
<accession>A0A380CSC7</accession>
<dbReference type="InterPro" id="IPR036388">
    <property type="entry name" value="WH-like_DNA-bd_sf"/>
</dbReference>
<keyword evidence="1" id="KW-0472">Membrane</keyword>
<dbReference type="Gene3D" id="1.10.10.10">
    <property type="entry name" value="Winged helix-like DNA-binding domain superfamily/Winged helix DNA-binding domain"/>
    <property type="match status" value="1"/>
</dbReference>
<name>A0A380CSC7_SPHSI</name>
<dbReference type="EMBL" id="UGYW01000002">
    <property type="protein sequence ID" value="SUJ26648.1"/>
    <property type="molecule type" value="Genomic_DNA"/>
</dbReference>
<keyword evidence="1" id="KW-0812">Transmembrane</keyword>
<dbReference type="GO" id="GO:0003700">
    <property type="term" value="F:DNA-binding transcription factor activity"/>
    <property type="evidence" value="ECO:0007669"/>
    <property type="project" value="InterPro"/>
</dbReference>
<evidence type="ECO:0000313" key="2">
    <source>
        <dbReference type="EMBL" id="SUJ26648.1"/>
    </source>
</evidence>
<evidence type="ECO:0000256" key="1">
    <source>
        <dbReference type="SAM" id="Phobius"/>
    </source>
</evidence>
<gene>
    <name evidence="2" type="ORF">NCTC11388_03994</name>
</gene>
<evidence type="ECO:0000313" key="3">
    <source>
        <dbReference type="Proteomes" id="UP000254893"/>
    </source>
</evidence>
<feature type="transmembrane region" description="Helical" evidence="1">
    <location>
        <begin position="60"/>
        <end position="80"/>
    </location>
</feature>
<dbReference type="Proteomes" id="UP000254893">
    <property type="component" value="Unassembled WGS sequence"/>
</dbReference>
<protein>
    <submittedName>
        <fullName evidence="2">Ferric uptake regulator family</fullName>
    </submittedName>
</protein>
<keyword evidence="1" id="KW-1133">Transmembrane helix</keyword>
<dbReference type="RefSeq" id="WP_115171357.1">
    <property type="nucleotide sequence ID" value="NZ_UGYW01000002.1"/>
</dbReference>
<sequence>MELSAKRNYYVTFKRILETVHAAGHKLTRQREIIIQTICKLKIVDDVEQIWLRLKDEFDIALATIYSTIKLLCSLGLMGIRYQTDTRKRIYELANR</sequence>
<reference evidence="2 3" key="1">
    <citation type="submission" date="2018-06" db="EMBL/GenBank/DDBJ databases">
        <authorList>
            <consortium name="Pathogen Informatics"/>
            <person name="Doyle S."/>
        </authorList>
    </citation>
    <scope>NUCLEOTIDE SEQUENCE [LARGE SCALE GENOMIC DNA]</scope>
    <source>
        <strain evidence="2 3">NCTC11388</strain>
    </source>
</reference>
<proteinExistence type="predicted"/>
<organism evidence="2 3">
    <name type="scientific">Sphingobacterium spiritivorum</name>
    <name type="common">Flavobacterium spiritivorum</name>
    <dbReference type="NCBI Taxonomy" id="258"/>
    <lineage>
        <taxon>Bacteria</taxon>
        <taxon>Pseudomonadati</taxon>
        <taxon>Bacteroidota</taxon>
        <taxon>Sphingobacteriia</taxon>
        <taxon>Sphingobacteriales</taxon>
        <taxon>Sphingobacteriaceae</taxon>
        <taxon>Sphingobacterium</taxon>
    </lineage>
</organism>